<dbReference type="EMBL" id="LN829119">
    <property type="protein sequence ID" value="CPR22234.1"/>
    <property type="molecule type" value="Genomic_DNA"/>
</dbReference>
<organism evidence="1 2">
    <name type="scientific">Candidatus Filomicrobium marinum</name>
    <dbReference type="NCBI Taxonomy" id="1608628"/>
    <lineage>
        <taxon>Bacteria</taxon>
        <taxon>Pseudomonadati</taxon>
        <taxon>Pseudomonadota</taxon>
        <taxon>Alphaproteobacteria</taxon>
        <taxon>Hyphomicrobiales</taxon>
        <taxon>Hyphomicrobiaceae</taxon>
        <taxon>Filomicrobium</taxon>
    </lineage>
</organism>
<evidence type="ECO:0000313" key="2">
    <source>
        <dbReference type="Proteomes" id="UP000033187"/>
    </source>
</evidence>
<dbReference type="RefSeq" id="WP_152025031.1">
    <property type="nucleotide sequence ID" value="NZ_LN829118.1"/>
</dbReference>
<keyword evidence="2" id="KW-1185">Reference proteome</keyword>
<evidence type="ECO:0000313" key="1">
    <source>
        <dbReference type="EMBL" id="CPR22234.1"/>
    </source>
</evidence>
<dbReference type="InterPro" id="IPR038765">
    <property type="entry name" value="Papain-like_cys_pep_sf"/>
</dbReference>
<name>A0A0D6JJR7_9HYPH</name>
<dbReference type="Gene3D" id="3.90.1720.10">
    <property type="entry name" value="endopeptidase domain like (from Nostoc punctiforme)"/>
    <property type="match status" value="1"/>
</dbReference>
<dbReference type="KEGG" id="fil:BN1229_v1_3673"/>
<dbReference type="Proteomes" id="UP000033187">
    <property type="component" value="Chromosome 1"/>
</dbReference>
<accession>A0A0D6JJR7</accession>
<reference evidence="2" key="1">
    <citation type="submission" date="2015-02" db="EMBL/GenBank/DDBJ databases">
        <authorList>
            <person name="Chooi Y.-H."/>
        </authorList>
    </citation>
    <scope>NUCLEOTIDE SEQUENCE [LARGE SCALE GENOMIC DNA]</scope>
    <source>
        <strain evidence="2">strain Y</strain>
    </source>
</reference>
<protein>
    <submittedName>
        <fullName evidence="1">Uncharacterized protein</fullName>
    </submittedName>
</protein>
<dbReference type="OrthoDB" id="8490397at2"/>
<proteinExistence type="predicted"/>
<dbReference type="AlphaFoldDB" id="A0A0D6JJR7"/>
<sequence length="195" mass="21953">MSTPSLCYKDLRPNVRSGDLIAFESHTFSGRMVRVWSSSRYAHVGIAMWLSAGGARPRLFLLEARSGHGVGMRLMSSAGACWYIPTRINWNADVNRFVWPQLGTTGYDWMSVWRRIFFLPPRRDGVYYCSEFAGEILLRGGFKLPDEALVDPGELVYAVLRNGPGQIFWMDAPPRKVEGQAKAITRSPRQSAIPP</sequence>
<dbReference type="SUPFAM" id="SSF54001">
    <property type="entry name" value="Cysteine proteinases"/>
    <property type="match status" value="1"/>
</dbReference>
<dbReference type="KEGG" id="fiy:BN1229_v1_3667"/>
<gene>
    <name evidence="1" type="ORF">YBN1229_v1_3667</name>
</gene>